<comment type="caution">
    <text evidence="1">The sequence shown here is derived from an EMBL/GenBank/DDBJ whole genome shotgun (WGS) entry which is preliminary data.</text>
</comment>
<organism evidence="1 2">
    <name type="scientific">Leeia speluncae</name>
    <dbReference type="NCBI Taxonomy" id="2884804"/>
    <lineage>
        <taxon>Bacteria</taxon>
        <taxon>Pseudomonadati</taxon>
        <taxon>Pseudomonadota</taxon>
        <taxon>Betaproteobacteria</taxon>
        <taxon>Neisseriales</taxon>
        <taxon>Leeiaceae</taxon>
        <taxon>Leeia</taxon>
    </lineage>
</organism>
<dbReference type="CDD" id="cd02980">
    <property type="entry name" value="TRX_Fd_family"/>
    <property type="match status" value="1"/>
</dbReference>
<dbReference type="InterPro" id="IPR036249">
    <property type="entry name" value="Thioredoxin-like_sf"/>
</dbReference>
<reference evidence="1" key="1">
    <citation type="submission" date="2021-10" db="EMBL/GenBank/DDBJ databases">
        <title>The complete genome sequence of Leeia sp. TBRC 13508.</title>
        <authorList>
            <person name="Charoenyingcharoen P."/>
            <person name="Yukphan P."/>
        </authorList>
    </citation>
    <scope>NUCLEOTIDE SEQUENCE</scope>
    <source>
        <strain evidence="1">TBRC 13508</strain>
    </source>
</reference>
<gene>
    <name evidence="1" type="ORF">LIN78_00225</name>
</gene>
<evidence type="ECO:0000313" key="1">
    <source>
        <dbReference type="EMBL" id="MCB6181980.1"/>
    </source>
</evidence>
<name>A0ABS8D1A2_9NEIS</name>
<keyword evidence="2" id="KW-1185">Reference proteome</keyword>
<sequence>MNKTVTLLVCVNQRLTDQKPSCGASGSKALLAALKPLVKEHGLNVGPISCLGLCEKGPNVRLVPAGPVFHHVTPEKLNALVVKAVEFKENLEKPD</sequence>
<dbReference type="SUPFAM" id="SSF52833">
    <property type="entry name" value="Thioredoxin-like"/>
    <property type="match status" value="1"/>
</dbReference>
<dbReference type="Proteomes" id="UP001165395">
    <property type="component" value="Unassembled WGS sequence"/>
</dbReference>
<dbReference type="RefSeq" id="WP_227177327.1">
    <property type="nucleotide sequence ID" value="NZ_JAJBZT010000001.1"/>
</dbReference>
<protein>
    <submittedName>
        <fullName evidence="1">(2Fe-2S) ferredoxin domain-containing protein</fullName>
    </submittedName>
</protein>
<evidence type="ECO:0000313" key="2">
    <source>
        <dbReference type="Proteomes" id="UP001165395"/>
    </source>
</evidence>
<accession>A0ABS8D1A2</accession>
<dbReference type="EMBL" id="JAJBZT010000001">
    <property type="protein sequence ID" value="MCB6181980.1"/>
    <property type="molecule type" value="Genomic_DNA"/>
</dbReference>
<proteinExistence type="predicted"/>
<dbReference type="Gene3D" id="3.40.30.10">
    <property type="entry name" value="Glutaredoxin"/>
    <property type="match status" value="1"/>
</dbReference>